<reference evidence="1" key="1">
    <citation type="submission" date="2023-03" db="EMBL/GenBank/DDBJ databases">
        <title>Chromosome-level genomes of two armyworms, Mythimna separata and Mythimna loreyi, provide insights into the biosynthesis and reception of sex pheromones.</title>
        <authorList>
            <person name="Zhao H."/>
        </authorList>
    </citation>
    <scope>NUCLEOTIDE SEQUENCE</scope>
    <source>
        <strain evidence="1">BeijingLab</strain>
    </source>
</reference>
<organism evidence="1 2">
    <name type="scientific">Mythimna loreyi</name>
    <dbReference type="NCBI Taxonomy" id="667449"/>
    <lineage>
        <taxon>Eukaryota</taxon>
        <taxon>Metazoa</taxon>
        <taxon>Ecdysozoa</taxon>
        <taxon>Arthropoda</taxon>
        <taxon>Hexapoda</taxon>
        <taxon>Insecta</taxon>
        <taxon>Pterygota</taxon>
        <taxon>Neoptera</taxon>
        <taxon>Endopterygota</taxon>
        <taxon>Lepidoptera</taxon>
        <taxon>Glossata</taxon>
        <taxon>Ditrysia</taxon>
        <taxon>Noctuoidea</taxon>
        <taxon>Noctuidae</taxon>
        <taxon>Noctuinae</taxon>
        <taxon>Hadenini</taxon>
        <taxon>Mythimna</taxon>
    </lineage>
</organism>
<comment type="caution">
    <text evidence="1">The sequence shown here is derived from an EMBL/GenBank/DDBJ whole genome shotgun (WGS) entry which is preliminary data.</text>
</comment>
<proteinExistence type="predicted"/>
<name>A0ACC2R3V6_9NEOP</name>
<evidence type="ECO:0000313" key="2">
    <source>
        <dbReference type="Proteomes" id="UP001231649"/>
    </source>
</evidence>
<evidence type="ECO:0000313" key="1">
    <source>
        <dbReference type="EMBL" id="KAJ8732174.1"/>
    </source>
</evidence>
<dbReference type="Proteomes" id="UP001231649">
    <property type="component" value="Chromosome 6"/>
</dbReference>
<protein>
    <submittedName>
        <fullName evidence="1">Uncharacterized protein</fullName>
    </submittedName>
</protein>
<gene>
    <name evidence="1" type="ORF">PYW08_014904</name>
</gene>
<sequence length="396" mass="45545">MNDERANPFDSFSEVYKVLIWAGYFKLLKKPKSRWIAICHQVYRPFAFVLVTAFNLAHIIFIIQSRDNWDDVFDGSMIGLPHLNLLMKMISLNLNISKVDKINEMINAPIFAAYSDKDEEMILRTTRNMHGFMKFIKIYITMSGVILWPASLVARRFQDPKAMVATYTPFPTETWTGYMLSVLLESLGSILWTGYGHLALDCLVATYYAQAEVQLKIIKYNLEHLFDTDAASVDGVYRDVTDKDLRDRFVHLVQRYEAVTWYTKAVSEVFNGSMSFEFFSCSAIICAITYRMSYTPVLSVSFVFMFIVLIIILAQVLMYCYFGNMVQYESDSVLTSVYLSDWLTASPKFRRLLLFAMLRWSHRITPTVSGIVPLSLATFVSVLRSAYSLFAVMSTK</sequence>
<accession>A0ACC2R3V6</accession>
<dbReference type="EMBL" id="CM056782">
    <property type="protein sequence ID" value="KAJ8732174.1"/>
    <property type="molecule type" value="Genomic_DNA"/>
</dbReference>
<keyword evidence="2" id="KW-1185">Reference proteome</keyword>